<dbReference type="Proteomes" id="UP000075714">
    <property type="component" value="Unassembled WGS sequence"/>
</dbReference>
<sequence>MPLAEGRRDSPVLCNVALKGLAAQLFGEALKAAWQGKLPKLDSRPLVSILSTEGALSDEQEASVCVQVEQALRRGAFERMRAEGLPHAARPGPEALSRAEIEVVSIGLPGSDPSPWDDCPAMAGQDSLRARPQGGGMAAGELIGPYSCECWLYPDWLQAQNAHPAAEWDDRERPCPHRSQAARKHDLGRYAADCELPEYLLSQLRRLGSPGAQLQQLQASGICEYRKLYGSAARLGCEVSLVNDPRRNLAARCDAEADFREGGPNAQLVTAMVCGLLPVMVMVASRDIPAGGHIMYSYGSAYWTLHQEEREHVREVEGVLEREAAAAARAEAALAREAVERHGRLAAEAEAEGLRTERDAALARATAAEMASRHLPLADV</sequence>
<gene>
    <name evidence="1" type="ORF">GPECTOR_9g558</name>
</gene>
<dbReference type="Gene3D" id="2.170.270.10">
    <property type="entry name" value="SET domain"/>
    <property type="match status" value="1"/>
</dbReference>
<evidence type="ECO:0008006" key="3">
    <source>
        <dbReference type="Google" id="ProtNLM"/>
    </source>
</evidence>
<evidence type="ECO:0000313" key="1">
    <source>
        <dbReference type="EMBL" id="KXZ52514.1"/>
    </source>
</evidence>
<dbReference type="OrthoDB" id="551181at2759"/>
<evidence type="ECO:0000313" key="2">
    <source>
        <dbReference type="Proteomes" id="UP000075714"/>
    </source>
</evidence>
<organism evidence="1 2">
    <name type="scientific">Gonium pectorale</name>
    <name type="common">Green alga</name>
    <dbReference type="NCBI Taxonomy" id="33097"/>
    <lineage>
        <taxon>Eukaryota</taxon>
        <taxon>Viridiplantae</taxon>
        <taxon>Chlorophyta</taxon>
        <taxon>core chlorophytes</taxon>
        <taxon>Chlorophyceae</taxon>
        <taxon>CS clade</taxon>
        <taxon>Chlamydomonadales</taxon>
        <taxon>Volvocaceae</taxon>
        <taxon>Gonium</taxon>
    </lineage>
</organism>
<dbReference type="InterPro" id="IPR046341">
    <property type="entry name" value="SET_dom_sf"/>
</dbReference>
<dbReference type="EMBL" id="LSYV01000010">
    <property type="protein sequence ID" value="KXZ52514.1"/>
    <property type="molecule type" value="Genomic_DNA"/>
</dbReference>
<accession>A0A150GRV6</accession>
<comment type="caution">
    <text evidence="1">The sequence shown here is derived from an EMBL/GenBank/DDBJ whole genome shotgun (WGS) entry which is preliminary data.</text>
</comment>
<reference evidence="2" key="1">
    <citation type="journal article" date="2016" name="Nat. Commun.">
        <title>The Gonium pectorale genome demonstrates co-option of cell cycle regulation during the evolution of multicellularity.</title>
        <authorList>
            <person name="Hanschen E.R."/>
            <person name="Marriage T.N."/>
            <person name="Ferris P.J."/>
            <person name="Hamaji T."/>
            <person name="Toyoda A."/>
            <person name="Fujiyama A."/>
            <person name="Neme R."/>
            <person name="Noguchi H."/>
            <person name="Minakuchi Y."/>
            <person name="Suzuki M."/>
            <person name="Kawai-Toyooka H."/>
            <person name="Smith D.R."/>
            <person name="Sparks H."/>
            <person name="Anderson J."/>
            <person name="Bakaric R."/>
            <person name="Luria V."/>
            <person name="Karger A."/>
            <person name="Kirschner M.W."/>
            <person name="Durand P.M."/>
            <person name="Michod R.E."/>
            <person name="Nozaki H."/>
            <person name="Olson B.J."/>
        </authorList>
    </citation>
    <scope>NUCLEOTIDE SEQUENCE [LARGE SCALE GENOMIC DNA]</scope>
    <source>
        <strain evidence="2">NIES-2863</strain>
    </source>
</reference>
<protein>
    <recommendedName>
        <fullName evidence="3">SET domain-containing protein</fullName>
    </recommendedName>
</protein>
<dbReference type="AlphaFoldDB" id="A0A150GRV6"/>
<proteinExistence type="predicted"/>
<name>A0A150GRV6_GONPE</name>
<keyword evidence="2" id="KW-1185">Reference proteome</keyword>
<dbReference type="STRING" id="33097.A0A150GRV6"/>
<dbReference type="SUPFAM" id="SSF82199">
    <property type="entry name" value="SET domain"/>
    <property type="match status" value="1"/>
</dbReference>